<feature type="binding site" evidence="6">
    <location>
        <begin position="18"/>
        <end position="29"/>
    </location>
    <ligand>
        <name>NAD(+)</name>
        <dbReference type="ChEBI" id="CHEBI:57540"/>
    </ligand>
</feature>
<gene>
    <name evidence="6" type="primary">mtlD</name>
    <name evidence="9" type="ORF">ACFPQ6_17390</name>
</gene>
<keyword evidence="5 6" id="KW-0520">NAD</keyword>
<dbReference type="Gene3D" id="1.10.1040.10">
    <property type="entry name" value="N-(1-d-carboxylethyl)-l-norvaline Dehydrogenase, domain 2"/>
    <property type="match status" value="1"/>
</dbReference>
<comment type="caution">
    <text evidence="9">The sequence shown here is derived from an EMBL/GenBank/DDBJ whole genome shotgun (WGS) entry which is preliminary data.</text>
</comment>
<accession>A0ABW1DSJ8</accession>
<name>A0ABW1DSJ8_9DEIO</name>
<evidence type="ECO:0000259" key="8">
    <source>
        <dbReference type="Pfam" id="PF08125"/>
    </source>
</evidence>
<protein>
    <recommendedName>
        <fullName evidence="3 6">Mannitol-1-phosphate 5-dehydrogenase</fullName>
        <ecNumber evidence="2 6">1.1.1.17</ecNumber>
    </recommendedName>
</protein>
<dbReference type="InterPro" id="IPR008927">
    <property type="entry name" value="6-PGluconate_DH-like_C_sf"/>
</dbReference>
<dbReference type="NCBIfam" id="NF002646">
    <property type="entry name" value="PRK02318.1-2"/>
    <property type="match status" value="1"/>
</dbReference>
<dbReference type="PRINTS" id="PR00084">
    <property type="entry name" value="MTLDHDRGNASE"/>
</dbReference>
<dbReference type="InterPro" id="IPR023028">
    <property type="entry name" value="Mannitol_1_phos_5_DH"/>
</dbReference>
<keyword evidence="10" id="KW-1185">Reference proteome</keyword>
<organism evidence="9 10">
    <name type="scientific">Deinococcus petrolearius</name>
    <dbReference type="NCBI Taxonomy" id="1751295"/>
    <lineage>
        <taxon>Bacteria</taxon>
        <taxon>Thermotogati</taxon>
        <taxon>Deinococcota</taxon>
        <taxon>Deinococci</taxon>
        <taxon>Deinococcales</taxon>
        <taxon>Deinococcaceae</taxon>
        <taxon>Deinococcus</taxon>
    </lineage>
</organism>
<dbReference type="Proteomes" id="UP001595979">
    <property type="component" value="Unassembled WGS sequence"/>
</dbReference>
<evidence type="ECO:0000256" key="2">
    <source>
        <dbReference type="ARBA" id="ARBA00012939"/>
    </source>
</evidence>
<reference evidence="10" key="1">
    <citation type="journal article" date="2019" name="Int. J. Syst. Evol. Microbiol.">
        <title>The Global Catalogue of Microorganisms (GCM) 10K type strain sequencing project: providing services to taxonomists for standard genome sequencing and annotation.</title>
        <authorList>
            <consortium name="The Broad Institute Genomics Platform"/>
            <consortium name="The Broad Institute Genome Sequencing Center for Infectious Disease"/>
            <person name="Wu L."/>
            <person name="Ma J."/>
        </authorList>
    </citation>
    <scope>NUCLEOTIDE SEQUENCE [LARGE SCALE GENOMIC DNA]</scope>
    <source>
        <strain evidence="10">CGMCC 1.15053</strain>
    </source>
</reference>
<dbReference type="PANTHER" id="PTHR30524:SF0">
    <property type="entry name" value="ALTRONATE OXIDOREDUCTASE-RELATED"/>
    <property type="match status" value="1"/>
</dbReference>
<evidence type="ECO:0000256" key="4">
    <source>
        <dbReference type="ARBA" id="ARBA00023002"/>
    </source>
</evidence>
<evidence type="ECO:0000256" key="5">
    <source>
        <dbReference type="ARBA" id="ARBA00023027"/>
    </source>
</evidence>
<dbReference type="EC" id="1.1.1.17" evidence="2 6"/>
<dbReference type="InterPro" id="IPR013131">
    <property type="entry name" value="Mannitol_DH_N"/>
</dbReference>
<dbReference type="InterPro" id="IPR023027">
    <property type="entry name" value="Mannitol_DH_CS"/>
</dbReference>
<comment type="similarity">
    <text evidence="1 6">Belongs to the mannitol dehydrogenase family.</text>
</comment>
<evidence type="ECO:0000313" key="9">
    <source>
        <dbReference type="EMBL" id="MFC5850079.1"/>
    </source>
</evidence>
<feature type="domain" description="Mannitol dehydrogenase N-terminal" evidence="7">
    <location>
        <begin position="17"/>
        <end position="210"/>
    </location>
</feature>
<evidence type="ECO:0000256" key="3">
    <source>
        <dbReference type="ARBA" id="ARBA00016219"/>
    </source>
</evidence>
<keyword evidence="4 6" id="KW-0560">Oxidoreductase</keyword>
<dbReference type="InterPro" id="IPR013328">
    <property type="entry name" value="6PGD_dom2"/>
</dbReference>
<evidence type="ECO:0000256" key="6">
    <source>
        <dbReference type="HAMAP-Rule" id="MF_00196"/>
    </source>
</evidence>
<dbReference type="SUPFAM" id="SSF51735">
    <property type="entry name" value="NAD(P)-binding Rossmann-fold domains"/>
    <property type="match status" value="1"/>
</dbReference>
<evidence type="ECO:0000256" key="1">
    <source>
        <dbReference type="ARBA" id="ARBA00006541"/>
    </source>
</evidence>
<evidence type="ECO:0000259" key="7">
    <source>
        <dbReference type="Pfam" id="PF01232"/>
    </source>
</evidence>
<dbReference type="NCBIfam" id="NF002652">
    <property type="entry name" value="PRK02318.2-5"/>
    <property type="match status" value="1"/>
</dbReference>
<evidence type="ECO:0000313" key="10">
    <source>
        <dbReference type="Proteomes" id="UP001595979"/>
    </source>
</evidence>
<feature type="domain" description="Mannitol dehydrogenase C-terminal" evidence="8">
    <location>
        <begin position="216"/>
        <end position="393"/>
    </location>
</feature>
<proteinExistence type="inferred from homology"/>
<dbReference type="InterPro" id="IPR013118">
    <property type="entry name" value="Mannitol_DH_C"/>
</dbReference>
<dbReference type="SUPFAM" id="SSF48179">
    <property type="entry name" value="6-phosphogluconate dehydrogenase C-terminal domain-like"/>
    <property type="match status" value="1"/>
</dbReference>
<dbReference type="InterPro" id="IPR036291">
    <property type="entry name" value="NAD(P)-bd_dom_sf"/>
</dbReference>
<dbReference type="Pfam" id="PF08125">
    <property type="entry name" value="Mannitol_dh_C"/>
    <property type="match status" value="1"/>
</dbReference>
<dbReference type="PANTHER" id="PTHR30524">
    <property type="entry name" value="MANNITOL-1-PHOSPHATE 5-DEHYDROGENASE"/>
    <property type="match status" value="1"/>
</dbReference>
<dbReference type="PROSITE" id="PS00974">
    <property type="entry name" value="MANNITOL_DHGENASE"/>
    <property type="match status" value="1"/>
</dbReference>
<dbReference type="HAMAP" id="MF_00196">
    <property type="entry name" value="Mannitol_dehydrog"/>
    <property type="match status" value="1"/>
</dbReference>
<dbReference type="Pfam" id="PF01232">
    <property type="entry name" value="Mannitol_dh"/>
    <property type="match status" value="1"/>
</dbReference>
<dbReference type="Gene3D" id="3.40.50.720">
    <property type="entry name" value="NAD(P)-binding Rossmann-like Domain"/>
    <property type="match status" value="1"/>
</dbReference>
<comment type="catalytic activity">
    <reaction evidence="6">
        <text>D-mannitol 1-phosphate + NAD(+) = beta-D-fructose 6-phosphate + NADH + H(+)</text>
        <dbReference type="Rhea" id="RHEA:19661"/>
        <dbReference type="ChEBI" id="CHEBI:15378"/>
        <dbReference type="ChEBI" id="CHEBI:57540"/>
        <dbReference type="ChEBI" id="CHEBI:57634"/>
        <dbReference type="ChEBI" id="CHEBI:57945"/>
        <dbReference type="ChEBI" id="CHEBI:61381"/>
        <dbReference type="EC" id="1.1.1.17"/>
    </reaction>
</comment>
<dbReference type="InterPro" id="IPR000669">
    <property type="entry name" value="Mannitol_DH"/>
</dbReference>
<dbReference type="GO" id="GO:0008926">
    <property type="term" value="F:mannitol-1-phosphate 5-dehydrogenase activity"/>
    <property type="evidence" value="ECO:0007669"/>
    <property type="project" value="UniProtKB-EC"/>
</dbReference>
<dbReference type="RefSeq" id="WP_380051763.1">
    <property type="nucleotide sequence ID" value="NZ_JBHSOH010000039.1"/>
</dbReference>
<sequence>MTTSQATESRPTAIQPTAIQFGAGNIGRGFIGALLAHSGYRVVFADINEVVIGALRDQGRYTVQVLDVERRSEEVTGVTGILSNGPEIVPAIAQASLITTAVGPNVLKIIAPTLARGIEERARSGAGDLNVIACENMVGASSFLKEQVESHLSEEGRRYLGEHVGFPNSSVDRIVPPFSGENPLDVGVEAFYEWIVERPAFKGPVPDIEGMKLTDNLVAYVQRKLFTLNNGHAIAAYLGVRKGLDTIEASMNDPEVAAEVHAAMEQSGAALVRRYGFDPAEHAAYIDKIGARFRNPHIRDEVLRVGREPLRKLGAADRIVGPARMAAEYGLPVDALLRGAAAALRYDNPADPQSAQLQALIKERGIEAAVTEATGLEADSDLHRGVVEAYRALGE</sequence>
<dbReference type="EMBL" id="JBHSOH010000039">
    <property type="protein sequence ID" value="MFC5850079.1"/>
    <property type="molecule type" value="Genomic_DNA"/>
</dbReference>